<name>A0ABT4E119_9BACL</name>
<evidence type="ECO:0000256" key="5">
    <source>
        <dbReference type="ARBA" id="ARBA00022553"/>
    </source>
</evidence>
<keyword evidence="12" id="KW-0812">Transmembrane</keyword>
<evidence type="ECO:0000256" key="3">
    <source>
        <dbReference type="ARBA" id="ARBA00012438"/>
    </source>
</evidence>
<evidence type="ECO:0000259" key="14">
    <source>
        <dbReference type="PROSITE" id="PS50885"/>
    </source>
</evidence>
<dbReference type="InterPro" id="IPR003661">
    <property type="entry name" value="HisK_dim/P_dom"/>
</dbReference>
<dbReference type="Pfam" id="PF00672">
    <property type="entry name" value="HAMP"/>
    <property type="match status" value="1"/>
</dbReference>
<keyword evidence="16" id="KW-1185">Reference proteome</keyword>
<feature type="transmembrane region" description="Helical" evidence="12">
    <location>
        <begin position="12"/>
        <end position="34"/>
    </location>
</feature>
<dbReference type="SMART" id="SM00387">
    <property type="entry name" value="HATPase_c"/>
    <property type="match status" value="1"/>
</dbReference>
<dbReference type="PRINTS" id="PR00344">
    <property type="entry name" value="BCTRLSENSOR"/>
</dbReference>
<keyword evidence="8 15" id="KW-0418">Kinase</keyword>
<dbReference type="SUPFAM" id="SSF47384">
    <property type="entry name" value="Homodimeric domain of signal transducing histidine kinase"/>
    <property type="match status" value="1"/>
</dbReference>
<dbReference type="PANTHER" id="PTHR43711:SF1">
    <property type="entry name" value="HISTIDINE KINASE 1"/>
    <property type="match status" value="1"/>
</dbReference>
<dbReference type="EMBL" id="JAMDLW010000063">
    <property type="protein sequence ID" value="MCY9523299.1"/>
    <property type="molecule type" value="Genomic_DNA"/>
</dbReference>
<feature type="transmembrane region" description="Helical" evidence="12">
    <location>
        <begin position="163"/>
        <end position="186"/>
    </location>
</feature>
<feature type="domain" description="HAMP" evidence="14">
    <location>
        <begin position="188"/>
        <end position="240"/>
    </location>
</feature>
<keyword evidence="10" id="KW-0902">Two-component regulatory system</keyword>
<dbReference type="SUPFAM" id="SSF55874">
    <property type="entry name" value="ATPase domain of HSP90 chaperone/DNA topoisomerase II/histidine kinase"/>
    <property type="match status" value="1"/>
</dbReference>
<keyword evidence="7" id="KW-0547">Nucleotide-binding</keyword>
<dbReference type="CDD" id="cd06225">
    <property type="entry name" value="HAMP"/>
    <property type="match status" value="1"/>
</dbReference>
<comment type="caution">
    <text evidence="15">The sequence shown here is derived from an EMBL/GenBank/DDBJ whole genome shotgun (WGS) entry which is preliminary data.</text>
</comment>
<gene>
    <name evidence="15" type="ORF">M5X09_27250</name>
</gene>
<evidence type="ECO:0000256" key="8">
    <source>
        <dbReference type="ARBA" id="ARBA00022777"/>
    </source>
</evidence>
<evidence type="ECO:0000256" key="2">
    <source>
        <dbReference type="ARBA" id="ARBA00004651"/>
    </source>
</evidence>
<dbReference type="InterPro" id="IPR050736">
    <property type="entry name" value="Sensor_HK_Regulatory"/>
</dbReference>
<dbReference type="SUPFAM" id="SSF158472">
    <property type="entry name" value="HAMP domain-like"/>
    <property type="match status" value="1"/>
</dbReference>
<comment type="catalytic activity">
    <reaction evidence="1">
        <text>ATP + protein L-histidine = ADP + protein N-phospho-L-histidine.</text>
        <dbReference type="EC" id="2.7.13.3"/>
    </reaction>
</comment>
<evidence type="ECO:0000256" key="6">
    <source>
        <dbReference type="ARBA" id="ARBA00022679"/>
    </source>
</evidence>
<evidence type="ECO:0000313" key="16">
    <source>
        <dbReference type="Proteomes" id="UP001207626"/>
    </source>
</evidence>
<keyword evidence="5" id="KW-0597">Phosphoprotein</keyword>
<dbReference type="RefSeq" id="WP_268601890.1">
    <property type="nucleotide sequence ID" value="NZ_JAMDLV010000079.1"/>
</dbReference>
<evidence type="ECO:0000256" key="4">
    <source>
        <dbReference type="ARBA" id="ARBA00022475"/>
    </source>
</evidence>
<dbReference type="Proteomes" id="UP001207626">
    <property type="component" value="Unassembled WGS sequence"/>
</dbReference>
<dbReference type="Gene3D" id="3.30.565.10">
    <property type="entry name" value="Histidine kinase-like ATPase, C-terminal domain"/>
    <property type="match status" value="1"/>
</dbReference>
<dbReference type="SMART" id="SM00304">
    <property type="entry name" value="HAMP"/>
    <property type="match status" value="1"/>
</dbReference>
<dbReference type="SMART" id="SM00388">
    <property type="entry name" value="HisKA"/>
    <property type="match status" value="1"/>
</dbReference>
<keyword evidence="4" id="KW-1003">Cell membrane</keyword>
<feature type="domain" description="Histidine kinase" evidence="13">
    <location>
        <begin position="248"/>
        <end position="462"/>
    </location>
</feature>
<evidence type="ECO:0000256" key="10">
    <source>
        <dbReference type="ARBA" id="ARBA00023012"/>
    </source>
</evidence>
<dbReference type="InterPro" id="IPR003660">
    <property type="entry name" value="HAMP_dom"/>
</dbReference>
<dbReference type="InterPro" id="IPR005467">
    <property type="entry name" value="His_kinase_dom"/>
</dbReference>
<evidence type="ECO:0000259" key="13">
    <source>
        <dbReference type="PROSITE" id="PS50109"/>
    </source>
</evidence>
<protein>
    <recommendedName>
        <fullName evidence="3">histidine kinase</fullName>
        <ecNumber evidence="3">2.7.13.3</ecNumber>
    </recommendedName>
</protein>
<keyword evidence="9" id="KW-0067">ATP-binding</keyword>
<dbReference type="PANTHER" id="PTHR43711">
    <property type="entry name" value="TWO-COMPONENT HISTIDINE KINASE"/>
    <property type="match status" value="1"/>
</dbReference>
<evidence type="ECO:0000256" key="1">
    <source>
        <dbReference type="ARBA" id="ARBA00000085"/>
    </source>
</evidence>
<dbReference type="InterPro" id="IPR036890">
    <property type="entry name" value="HATPase_C_sf"/>
</dbReference>
<dbReference type="CDD" id="cd00082">
    <property type="entry name" value="HisKA"/>
    <property type="match status" value="1"/>
</dbReference>
<dbReference type="InterPro" id="IPR036097">
    <property type="entry name" value="HisK_dim/P_sf"/>
</dbReference>
<dbReference type="InterPro" id="IPR003594">
    <property type="entry name" value="HATPase_dom"/>
</dbReference>
<evidence type="ECO:0000256" key="12">
    <source>
        <dbReference type="SAM" id="Phobius"/>
    </source>
</evidence>
<keyword evidence="6" id="KW-0808">Transferase</keyword>
<evidence type="ECO:0000256" key="11">
    <source>
        <dbReference type="ARBA" id="ARBA00023136"/>
    </source>
</evidence>
<dbReference type="GO" id="GO:0016301">
    <property type="term" value="F:kinase activity"/>
    <property type="evidence" value="ECO:0007669"/>
    <property type="project" value="UniProtKB-KW"/>
</dbReference>
<evidence type="ECO:0000313" key="15">
    <source>
        <dbReference type="EMBL" id="MCY9523299.1"/>
    </source>
</evidence>
<dbReference type="Pfam" id="PF02518">
    <property type="entry name" value="HATPase_c"/>
    <property type="match status" value="1"/>
</dbReference>
<dbReference type="EC" id="2.7.13.3" evidence="3"/>
<dbReference type="InterPro" id="IPR004358">
    <property type="entry name" value="Sig_transdc_His_kin-like_C"/>
</dbReference>
<evidence type="ECO:0000256" key="7">
    <source>
        <dbReference type="ARBA" id="ARBA00022741"/>
    </source>
</evidence>
<proteinExistence type="predicted"/>
<keyword evidence="11 12" id="KW-0472">Membrane</keyword>
<organism evidence="15 16">
    <name type="scientific">Paenibacillus apiarius</name>
    <dbReference type="NCBI Taxonomy" id="46240"/>
    <lineage>
        <taxon>Bacteria</taxon>
        <taxon>Bacillati</taxon>
        <taxon>Bacillota</taxon>
        <taxon>Bacilli</taxon>
        <taxon>Bacillales</taxon>
        <taxon>Paenibacillaceae</taxon>
        <taxon>Paenibacillus</taxon>
    </lineage>
</organism>
<comment type="subcellular location">
    <subcellularLocation>
        <location evidence="2">Cell membrane</location>
        <topology evidence="2">Multi-pass membrane protein</topology>
    </subcellularLocation>
</comment>
<accession>A0ABT4E119</accession>
<keyword evidence="12" id="KW-1133">Transmembrane helix</keyword>
<dbReference type="Pfam" id="PF00512">
    <property type="entry name" value="HisKA"/>
    <property type="match status" value="1"/>
</dbReference>
<reference evidence="15 16" key="1">
    <citation type="submission" date="2022-05" db="EMBL/GenBank/DDBJ databases">
        <title>Genome Sequencing of Bee-Associated Microbes.</title>
        <authorList>
            <person name="Dunlap C."/>
        </authorList>
    </citation>
    <scope>NUCLEOTIDE SEQUENCE [LARGE SCALE GENOMIC DNA]</scope>
    <source>
        <strain evidence="15 16">NRRL NRS-1438</strain>
    </source>
</reference>
<evidence type="ECO:0000256" key="9">
    <source>
        <dbReference type="ARBA" id="ARBA00022840"/>
    </source>
</evidence>
<dbReference type="Gene3D" id="1.10.287.130">
    <property type="match status" value="1"/>
</dbReference>
<sequence length="467" mass="50782">MGIQKRLVGSYFAVILITVSILEIFLIASVNYYYNHNVERTLMNQAEISASFFHQYFSDEDLEKQSERLLGGFSQNTAAQVQIISSSGQLLQDSAGAPAGKNMSGYPDVQEACSGTAGTWRGHEPSANDTVLAVSYPLQAKDMTVGAVRFVTSLSATTATVRYISVLFISVGIVVVAIVAVLGIFLSRTITGSITELKLAAERMAEGDFTARAKKRYQDELGTLADTFNAMAAKIRRNEQLKNDFISSVSHEIRTPLTSIKGWVVTLKSDKKAGEAMLADGLDIIESETDRLTELVDELLDLSKLDNGRIVLSRTPLHLADLLRHIGKQLAPRAARQGISLEVQADETLPVIHADENRLKQVLINLLDNSLKFTGPDGIITVRAHSTQEQIIIAVEDTGAGIAEEDIEHVLQKFYKGNNSAAGSGLGLSICYEIVKLHQGQLKIDSGAGQGTKVHIYLPRAQLGQEL</sequence>
<dbReference type="PROSITE" id="PS50109">
    <property type="entry name" value="HIS_KIN"/>
    <property type="match status" value="1"/>
</dbReference>
<dbReference type="PROSITE" id="PS50885">
    <property type="entry name" value="HAMP"/>
    <property type="match status" value="1"/>
</dbReference>
<dbReference type="Gene3D" id="6.10.340.10">
    <property type="match status" value="1"/>
</dbReference>